<dbReference type="SUPFAM" id="SSF52540">
    <property type="entry name" value="P-loop containing nucleoside triphosphate hydrolases"/>
    <property type="match status" value="1"/>
</dbReference>
<keyword evidence="4 15" id="KW-0378">Hydrolase</keyword>
<evidence type="ECO:0000313" key="18">
    <source>
        <dbReference type="EMBL" id="SDX87899.1"/>
    </source>
</evidence>
<dbReference type="STRING" id="321339.SAMN05444340_101302"/>
<evidence type="ECO:0000256" key="8">
    <source>
        <dbReference type="ARBA" id="ARBA00023125"/>
    </source>
</evidence>
<dbReference type="Gene3D" id="3.40.50.300">
    <property type="entry name" value="P-loop containing nucleotide triphosphate hydrolases"/>
    <property type="match status" value="4"/>
</dbReference>
<evidence type="ECO:0000256" key="9">
    <source>
        <dbReference type="ARBA" id="ARBA00023204"/>
    </source>
</evidence>
<gene>
    <name evidence="18" type="ORF">SAMN05444340_101302</name>
</gene>
<dbReference type="EMBL" id="FNPF01000001">
    <property type="protein sequence ID" value="SDX87899.1"/>
    <property type="molecule type" value="Genomic_DNA"/>
</dbReference>
<dbReference type="GO" id="GO:0003677">
    <property type="term" value="F:DNA binding"/>
    <property type="evidence" value="ECO:0007669"/>
    <property type="project" value="UniProtKB-KW"/>
</dbReference>
<dbReference type="GO" id="GO:0005524">
    <property type="term" value="F:ATP binding"/>
    <property type="evidence" value="ECO:0007669"/>
    <property type="project" value="UniProtKB-UniRule"/>
</dbReference>
<feature type="domain" description="UvrD-like helicase C-terminal" evidence="17">
    <location>
        <begin position="489"/>
        <end position="778"/>
    </location>
</feature>
<keyword evidence="10" id="KW-0413">Isomerase</keyword>
<organism evidence="18 19">
    <name type="scientific">Citreimonas salinaria</name>
    <dbReference type="NCBI Taxonomy" id="321339"/>
    <lineage>
        <taxon>Bacteria</taxon>
        <taxon>Pseudomonadati</taxon>
        <taxon>Pseudomonadota</taxon>
        <taxon>Alphaproteobacteria</taxon>
        <taxon>Rhodobacterales</taxon>
        <taxon>Roseobacteraceae</taxon>
        <taxon>Citreimonas</taxon>
    </lineage>
</organism>
<dbReference type="AlphaFoldDB" id="A0A1H3FCP3"/>
<dbReference type="InterPro" id="IPR011335">
    <property type="entry name" value="Restrct_endonuc-II-like"/>
</dbReference>
<reference evidence="18 19" key="1">
    <citation type="submission" date="2016-10" db="EMBL/GenBank/DDBJ databases">
        <authorList>
            <person name="de Groot N.N."/>
        </authorList>
    </citation>
    <scope>NUCLEOTIDE SEQUENCE [LARGE SCALE GENOMIC DNA]</scope>
    <source>
        <strain evidence="18 19">DSM 26880</strain>
    </source>
</reference>
<keyword evidence="3" id="KW-0227">DNA damage</keyword>
<evidence type="ECO:0000313" key="19">
    <source>
        <dbReference type="Proteomes" id="UP000199286"/>
    </source>
</evidence>
<keyword evidence="6" id="KW-0269">Exonuclease</keyword>
<comment type="catalytic activity">
    <reaction evidence="11">
        <text>Couples ATP hydrolysis with the unwinding of duplex DNA by translocating in the 3'-5' direction.</text>
        <dbReference type="EC" id="5.6.2.4"/>
    </reaction>
</comment>
<keyword evidence="1" id="KW-0540">Nuclease</keyword>
<evidence type="ECO:0000256" key="5">
    <source>
        <dbReference type="ARBA" id="ARBA00022806"/>
    </source>
</evidence>
<dbReference type="Pfam" id="PF00580">
    <property type="entry name" value="UvrD-helicase"/>
    <property type="match status" value="1"/>
</dbReference>
<dbReference type="PANTHER" id="PTHR11070:SF2">
    <property type="entry name" value="ATP-DEPENDENT DNA HELICASE SRS2"/>
    <property type="match status" value="1"/>
</dbReference>
<keyword evidence="8" id="KW-0238">DNA-binding</keyword>
<feature type="domain" description="UvrD-like helicase ATP-binding" evidence="16">
    <location>
        <begin position="11"/>
        <end position="479"/>
    </location>
</feature>
<accession>A0A1H3FCP3</accession>
<evidence type="ECO:0000256" key="2">
    <source>
        <dbReference type="ARBA" id="ARBA00022741"/>
    </source>
</evidence>
<evidence type="ECO:0000256" key="6">
    <source>
        <dbReference type="ARBA" id="ARBA00022839"/>
    </source>
</evidence>
<keyword evidence="7 15" id="KW-0067">ATP-binding</keyword>
<sequence>MMENAPRAHVMDDATRAQVRAARPDESTWLSANAGSGKTRVLTDRVARLLLDGVSPELILCLTYTKAAASEMQNRLFRRLGQWAMLDDDALRASLLELGLDSSPSTDALRRARTLFARAIETPGGLRIQTIHGFCAALLRRFPLEAGVSPQFTEIEDRAAQLLRAEVLERMADGLEAPLIEAIAPHLPDDPDPLLREIASHKAHFLSPPDDAALAHAYGLAPGFGEAALLDEVFSPGTLDLLRDMAPMLAQGGASDRAAAQAFASVTAADIAALERLEPVFFTQAGEPRKTLPPTKGCLKAQPLGPYLDGFAALADRVTDARGKRMALACIARDRALIAFAQPFLSRLETEKTLRGWLDFDDLIDRAKTLLSDASVAEWVLYRLDGGIDHILVDEAQDTSPAQWQVIESLAREFTSGSGARQDVRRTIFVVGDKKQSIYSFQGADPSGFDRMRDEFAERLRPTGAPLNSMMLEYSFRSAEPILRLVDNTFTQASASGFTPDQRHRAFKTDMPGRVDLWPVVEKTPDPEDGAWFEPVDRISPRHHTVTLARRIARFIRTTIEDGTPIPEGHGTGARAAHAGDFLILVQKRNRLFTEIIRAAKQEGLPIAGADRLKVMAELAVRDIIALLSFLATPEDDLSLATALRSPLFGLTEAQLYRLAQGRGQKFLWQALRDGGDADTLAVLKDLRDQVDYLRPYDLIERILTRHSGRRKLVGRLGIEAEDGIDALLTQALAYEASDIPSLTGFLQWAQADDLQIKRAPDSAGATLRVMTVHGAKGLEAPIVILPDCAESRSNNDRTSILRDEEGALWKTRAPLQPARHAAAVAAAKQAEAQERDRLLYVALTRAETWLIAAAAGDLGKSGETWHDKIRAGMEASGAETARFAFPDDGPDQGLRLKSPAWDAMQAAAAPPSTPSAPIALPAFFDRPAAAPVIAPPTVSPSNLGGAKALPGAAGDTEEIAKARGTLMHALLEDLAPVAPADRAAIAAPRLEALTRDSETAALAADGAALLTEVCAVLDAPDLTPFFAPQTLAEVPVTADLPGIGRIHGVIDRLVVDEARVLAVDFKSNRTVPDTEATVPDGLLRQMGAYAAALAQLYPGRRIETGLVWTAQARFMPLSADVVQAALARATPA</sequence>
<keyword evidence="2 15" id="KW-0547">Nucleotide-binding</keyword>
<evidence type="ECO:0000256" key="13">
    <source>
        <dbReference type="ARBA" id="ARBA00034923"/>
    </source>
</evidence>
<dbReference type="GO" id="GO:0033202">
    <property type="term" value="C:DNA helicase complex"/>
    <property type="evidence" value="ECO:0007669"/>
    <property type="project" value="TreeGrafter"/>
</dbReference>
<evidence type="ECO:0000256" key="15">
    <source>
        <dbReference type="PROSITE-ProRule" id="PRU00560"/>
    </source>
</evidence>
<dbReference type="PROSITE" id="PS51198">
    <property type="entry name" value="UVRD_HELICASE_ATP_BIND"/>
    <property type="match status" value="1"/>
</dbReference>
<proteinExistence type="predicted"/>
<feature type="binding site" evidence="15">
    <location>
        <begin position="32"/>
        <end position="39"/>
    </location>
    <ligand>
        <name>ATP</name>
        <dbReference type="ChEBI" id="CHEBI:30616"/>
    </ligand>
</feature>
<dbReference type="InterPro" id="IPR014017">
    <property type="entry name" value="DNA_helicase_UvrD-like_C"/>
</dbReference>
<dbReference type="InterPro" id="IPR014016">
    <property type="entry name" value="UvrD-like_ATP-bd"/>
</dbReference>
<keyword evidence="9" id="KW-0234">DNA repair</keyword>
<dbReference type="PANTHER" id="PTHR11070">
    <property type="entry name" value="UVRD / RECB / PCRA DNA HELICASE FAMILY MEMBER"/>
    <property type="match status" value="1"/>
</dbReference>
<protein>
    <recommendedName>
        <fullName evidence="12">DNA 3'-5' helicase</fullName>
        <ecNumber evidence="12">5.6.2.4</ecNumber>
    </recommendedName>
    <alternativeName>
        <fullName evidence="13">DNA 3'-5' helicase II</fullName>
    </alternativeName>
</protein>
<evidence type="ECO:0000256" key="1">
    <source>
        <dbReference type="ARBA" id="ARBA00022722"/>
    </source>
</evidence>
<dbReference type="InterPro" id="IPR011604">
    <property type="entry name" value="PDDEXK-like_dom_sf"/>
</dbReference>
<dbReference type="GO" id="GO:0043138">
    <property type="term" value="F:3'-5' DNA helicase activity"/>
    <property type="evidence" value="ECO:0007669"/>
    <property type="project" value="UniProtKB-EC"/>
</dbReference>
<keyword evidence="19" id="KW-1185">Reference proteome</keyword>
<dbReference type="NCBIfam" id="TIGR02784">
    <property type="entry name" value="addA_alphas"/>
    <property type="match status" value="1"/>
</dbReference>
<dbReference type="SUPFAM" id="SSF52980">
    <property type="entry name" value="Restriction endonuclease-like"/>
    <property type="match status" value="1"/>
</dbReference>
<dbReference type="GO" id="GO:0004527">
    <property type="term" value="F:exonuclease activity"/>
    <property type="evidence" value="ECO:0007669"/>
    <property type="project" value="UniProtKB-KW"/>
</dbReference>
<evidence type="ECO:0000259" key="17">
    <source>
        <dbReference type="PROSITE" id="PS51217"/>
    </source>
</evidence>
<evidence type="ECO:0000256" key="12">
    <source>
        <dbReference type="ARBA" id="ARBA00034808"/>
    </source>
</evidence>
<dbReference type="InterPro" id="IPR000212">
    <property type="entry name" value="DNA_helicase_UvrD/REP"/>
</dbReference>
<evidence type="ECO:0000256" key="11">
    <source>
        <dbReference type="ARBA" id="ARBA00034617"/>
    </source>
</evidence>
<dbReference type="GO" id="GO:0005829">
    <property type="term" value="C:cytosol"/>
    <property type="evidence" value="ECO:0007669"/>
    <property type="project" value="TreeGrafter"/>
</dbReference>
<dbReference type="InterPro" id="IPR027417">
    <property type="entry name" value="P-loop_NTPase"/>
</dbReference>
<evidence type="ECO:0000256" key="3">
    <source>
        <dbReference type="ARBA" id="ARBA00022763"/>
    </source>
</evidence>
<evidence type="ECO:0000256" key="10">
    <source>
        <dbReference type="ARBA" id="ARBA00023235"/>
    </source>
</evidence>
<dbReference type="Pfam" id="PF12705">
    <property type="entry name" value="PDDEXK_1"/>
    <property type="match status" value="1"/>
</dbReference>
<dbReference type="RefSeq" id="WP_245710736.1">
    <property type="nucleotide sequence ID" value="NZ_FNPF01000001.1"/>
</dbReference>
<dbReference type="Gene3D" id="1.10.486.10">
    <property type="entry name" value="PCRA, domain 4"/>
    <property type="match status" value="1"/>
</dbReference>
<keyword evidence="5 15" id="KW-0347">Helicase</keyword>
<name>A0A1H3FCP3_9RHOB</name>
<evidence type="ECO:0000259" key="16">
    <source>
        <dbReference type="PROSITE" id="PS51198"/>
    </source>
</evidence>
<dbReference type="GO" id="GO:0000725">
    <property type="term" value="P:recombinational repair"/>
    <property type="evidence" value="ECO:0007669"/>
    <property type="project" value="TreeGrafter"/>
</dbReference>
<evidence type="ECO:0000256" key="7">
    <source>
        <dbReference type="ARBA" id="ARBA00022840"/>
    </source>
</evidence>
<dbReference type="Gene3D" id="3.90.320.10">
    <property type="match status" value="1"/>
</dbReference>
<dbReference type="EC" id="5.6.2.4" evidence="12"/>
<dbReference type="InterPro" id="IPR038726">
    <property type="entry name" value="PDDEXK_AddAB-type"/>
</dbReference>
<dbReference type="InterPro" id="IPR014151">
    <property type="entry name" value="DNA_helicase_AddA"/>
</dbReference>
<dbReference type="Pfam" id="PF13361">
    <property type="entry name" value="UvrD_C"/>
    <property type="match status" value="1"/>
</dbReference>
<dbReference type="PROSITE" id="PS51217">
    <property type="entry name" value="UVRD_HELICASE_CTER"/>
    <property type="match status" value="1"/>
</dbReference>
<evidence type="ECO:0000256" key="14">
    <source>
        <dbReference type="ARBA" id="ARBA00048988"/>
    </source>
</evidence>
<evidence type="ECO:0000256" key="4">
    <source>
        <dbReference type="ARBA" id="ARBA00022801"/>
    </source>
</evidence>
<dbReference type="Proteomes" id="UP000199286">
    <property type="component" value="Unassembled WGS sequence"/>
</dbReference>
<comment type="catalytic activity">
    <reaction evidence="14">
        <text>ATP + H2O = ADP + phosphate + H(+)</text>
        <dbReference type="Rhea" id="RHEA:13065"/>
        <dbReference type="ChEBI" id="CHEBI:15377"/>
        <dbReference type="ChEBI" id="CHEBI:15378"/>
        <dbReference type="ChEBI" id="CHEBI:30616"/>
        <dbReference type="ChEBI" id="CHEBI:43474"/>
        <dbReference type="ChEBI" id="CHEBI:456216"/>
        <dbReference type="EC" id="5.6.2.4"/>
    </reaction>
</comment>